<dbReference type="RefSeq" id="WP_109021002.1">
    <property type="nucleotide sequence ID" value="NZ_AP025028.1"/>
</dbReference>
<sequence length="447" mass="49533">MRFDLSYMIRYSILIVFLILFADCKTKIDLGKETTLPVLSTLFNNRMLLLLKGTYSTDSPLDWGELNGGLGTIYLDKQDIGDGTGGDPVMSTNDLPLAKDLPIFLDIGEVRISSKYTKGLNDLTQIKDALDSRKFWSFIAPNRQVFCTVPYSFDDDTCKQNNGVQKAYDFFNGIGAQYPSNDPSAETWGYDDSAQTAATLNSIGKSFLGRQYYYSGIYFRSIVTGYAKDAGVPILTSTRFDNRLVYGLNIVPRNNYLPGTSSVAKTQIVPKMFPVLYSQQPTQADMEVRDGFDPYILEIRTNIKENLMVHSYTTSRSTTVTYVGYSDVFNDHNGEGDAGGNLLSRARIIYPETASSLVITGGGGSLKHVFAIFRNTEGNYTTTLPLAATPSKPTAKIKYLNPGSYKLVCLGDVSKIDGFPDTFVAETEFSIPEYPFRSTYTVNLTCP</sequence>
<protein>
    <recommendedName>
        <fullName evidence="3">Lipoprotein</fullName>
    </recommendedName>
</protein>
<organism evidence="1 2">
    <name type="scientific">Leptospira kobayashii</name>
    <dbReference type="NCBI Taxonomy" id="1917830"/>
    <lineage>
        <taxon>Bacteria</taxon>
        <taxon>Pseudomonadati</taxon>
        <taxon>Spirochaetota</taxon>
        <taxon>Spirochaetia</taxon>
        <taxon>Leptospirales</taxon>
        <taxon>Leptospiraceae</taxon>
        <taxon>Leptospira</taxon>
    </lineage>
</organism>
<accession>A0ABN6KFY5</accession>
<gene>
    <name evidence="1" type="ORF">LPTSP3_g30130</name>
</gene>
<reference evidence="1 2" key="1">
    <citation type="submission" date="2021-08" db="EMBL/GenBank/DDBJ databases">
        <title>Complete genome sequence of Leptospira kobayashii strain E30.</title>
        <authorList>
            <person name="Nakao R."/>
            <person name="Nakamura S."/>
            <person name="Masuzawa T."/>
            <person name="Koizumi N."/>
        </authorList>
    </citation>
    <scope>NUCLEOTIDE SEQUENCE [LARGE SCALE GENOMIC DNA]</scope>
    <source>
        <strain evidence="1 2">E30</strain>
    </source>
</reference>
<dbReference type="EMBL" id="AP025028">
    <property type="protein sequence ID" value="BDA80083.1"/>
    <property type="molecule type" value="Genomic_DNA"/>
</dbReference>
<dbReference type="Proteomes" id="UP000245263">
    <property type="component" value="Chromosome 1"/>
</dbReference>
<evidence type="ECO:0008006" key="3">
    <source>
        <dbReference type="Google" id="ProtNLM"/>
    </source>
</evidence>
<proteinExistence type="predicted"/>
<name>A0ABN6KFY5_9LEPT</name>
<evidence type="ECO:0000313" key="2">
    <source>
        <dbReference type="Proteomes" id="UP000245263"/>
    </source>
</evidence>
<dbReference type="NCBIfam" id="NF047586">
    <property type="entry name" value="LIC11270_fam"/>
    <property type="match status" value="1"/>
</dbReference>
<keyword evidence="2" id="KW-1185">Reference proteome</keyword>
<evidence type="ECO:0000313" key="1">
    <source>
        <dbReference type="EMBL" id="BDA80083.1"/>
    </source>
</evidence>